<dbReference type="AlphaFoldDB" id="A0A6J8EIF8"/>
<dbReference type="PANTHER" id="PTHR46601">
    <property type="entry name" value="ULP_PROTEASE DOMAIN-CONTAINING PROTEIN"/>
    <property type="match status" value="1"/>
</dbReference>
<name>A0A6J8EIF8_MYTCO</name>
<protein>
    <submittedName>
        <fullName evidence="1">Uncharacterized protein</fullName>
    </submittedName>
</protein>
<proteinExistence type="predicted"/>
<reference evidence="1 2" key="1">
    <citation type="submission" date="2020-06" db="EMBL/GenBank/DDBJ databases">
        <authorList>
            <person name="Li R."/>
            <person name="Bekaert M."/>
        </authorList>
    </citation>
    <scope>NUCLEOTIDE SEQUENCE [LARGE SCALE GENOMIC DNA]</scope>
    <source>
        <strain evidence="2">wild</strain>
    </source>
</reference>
<organism evidence="1 2">
    <name type="scientific">Mytilus coruscus</name>
    <name type="common">Sea mussel</name>
    <dbReference type="NCBI Taxonomy" id="42192"/>
    <lineage>
        <taxon>Eukaryota</taxon>
        <taxon>Metazoa</taxon>
        <taxon>Spiralia</taxon>
        <taxon>Lophotrochozoa</taxon>
        <taxon>Mollusca</taxon>
        <taxon>Bivalvia</taxon>
        <taxon>Autobranchia</taxon>
        <taxon>Pteriomorphia</taxon>
        <taxon>Mytilida</taxon>
        <taxon>Mytiloidea</taxon>
        <taxon>Mytilidae</taxon>
        <taxon>Mytilinae</taxon>
        <taxon>Mytilus</taxon>
    </lineage>
</organism>
<accession>A0A6J8EIF8</accession>
<dbReference type="PANTHER" id="PTHR46601:SF1">
    <property type="entry name" value="ADF-H DOMAIN-CONTAINING PROTEIN"/>
    <property type="match status" value="1"/>
</dbReference>
<dbReference type="EMBL" id="CACVKT020009032">
    <property type="protein sequence ID" value="CAC5419482.1"/>
    <property type="molecule type" value="Genomic_DNA"/>
</dbReference>
<evidence type="ECO:0000313" key="2">
    <source>
        <dbReference type="Proteomes" id="UP000507470"/>
    </source>
</evidence>
<dbReference type="Proteomes" id="UP000507470">
    <property type="component" value="Unassembled WGS sequence"/>
</dbReference>
<keyword evidence="2" id="KW-1185">Reference proteome</keyword>
<dbReference type="OrthoDB" id="6196920at2759"/>
<gene>
    <name evidence="1" type="ORF">MCOR_51812</name>
</gene>
<evidence type="ECO:0000313" key="1">
    <source>
        <dbReference type="EMBL" id="CAC5419482.1"/>
    </source>
</evidence>
<sequence>MNVVVTPEDKNDIHLGKAVIHDLREIVDKTKLLRTDGARTAISIITASTNGSTVQNEKKKSSFSKDRKAKYIHEHLTDIAVATLCGKDTTNDCFNKACLDRKCTECGVRLLDFSDQELSDYPEAPTVSWEKYEYITVHNKRKLTLVRKCSKPYEMFAHFKHVLDHFAGHQFRAYWQNAQLKSLKENLPQNNCIVIHDYSENYACKERVEVQSTYFQRTEVTIHASIIYRHSVLELDGVEICPDDPCIITEHFFVISSDEKHDQCFTSKVQSLVKEYLDSISYNVNVFHEFTDGCPVQYKSRNCFDTINRDSVKAYKPIPGIRSLHQVLNSEPEKLTVRYMSCYSCEECVNGNYNMCTNNAIGRKGVVPIRPDDKGTIDDDDENDNEYTMSDLIVEGTVLALYTDEENAEFYLLRASSCPEKLRTSEVDDWGVSFRKNTKIIRGQYFKSDLNRSELSYKLIRRKQAIVPEASVIYISPQLRVNSRFALTLPETVHQDILSVLDEMES</sequence>